<dbReference type="Proteomes" id="UP000095362">
    <property type="component" value="Unassembled WGS sequence"/>
</dbReference>
<feature type="transmembrane region" description="Helical" evidence="1">
    <location>
        <begin position="39"/>
        <end position="57"/>
    </location>
</feature>
<keyword evidence="1" id="KW-1133">Transmembrane helix</keyword>
<organism evidence="2 3">
    <name type="scientific">Coprococcus comes</name>
    <dbReference type="NCBI Taxonomy" id="410072"/>
    <lineage>
        <taxon>Bacteria</taxon>
        <taxon>Bacillati</taxon>
        <taxon>Bacillota</taxon>
        <taxon>Clostridia</taxon>
        <taxon>Lachnospirales</taxon>
        <taxon>Lachnospiraceae</taxon>
        <taxon>Coprococcus</taxon>
    </lineage>
</organism>
<evidence type="ECO:0000313" key="2">
    <source>
        <dbReference type="EMBL" id="CUO35668.1"/>
    </source>
</evidence>
<proteinExistence type="predicted"/>
<protein>
    <submittedName>
        <fullName evidence="2">Uncharacterized protein</fullName>
    </submittedName>
</protein>
<accession>A0A174EFZ5</accession>
<reference evidence="2 3" key="1">
    <citation type="submission" date="2015-09" db="EMBL/GenBank/DDBJ databases">
        <authorList>
            <consortium name="Pathogen Informatics"/>
        </authorList>
    </citation>
    <scope>NUCLEOTIDE SEQUENCE [LARGE SCALE GENOMIC DNA]</scope>
    <source>
        <strain evidence="2 3">2789STDY5834866</strain>
    </source>
</reference>
<sequence>MSRSKVLLVRSVVLVLPFIGMLAAYIFWEKVIFDNPDFWYGYMAYFGTVSLAIVSWLQSIKTEEISKNFMKQQLRQKIGYFGLKENVKNVKDLCYIYQPLQVGQYCNADGTDDHSKDKILGVWIKNIGEDIILNARPIFGKINGKNVSVSSTISVIYKGEEILFELDNTQCFQENCLKIEFLIEMENVAGIHYNQSIDISAENNNATKHGTYIIQEFDTHINFMKN</sequence>
<keyword evidence="1" id="KW-0472">Membrane</keyword>
<evidence type="ECO:0000256" key="1">
    <source>
        <dbReference type="SAM" id="Phobius"/>
    </source>
</evidence>
<gene>
    <name evidence="2" type="ORF">ERS852481_01904</name>
</gene>
<dbReference type="AlphaFoldDB" id="A0A174EFZ5"/>
<feature type="transmembrane region" description="Helical" evidence="1">
    <location>
        <begin position="7"/>
        <end position="27"/>
    </location>
</feature>
<evidence type="ECO:0000313" key="3">
    <source>
        <dbReference type="Proteomes" id="UP000095362"/>
    </source>
</evidence>
<dbReference type="RefSeq" id="WP_055261378.1">
    <property type="nucleotide sequence ID" value="NZ_CYZK01000011.1"/>
</dbReference>
<keyword evidence="1" id="KW-0812">Transmembrane</keyword>
<dbReference type="EMBL" id="CYZK01000011">
    <property type="protein sequence ID" value="CUO35668.1"/>
    <property type="molecule type" value="Genomic_DNA"/>
</dbReference>
<name>A0A174EFZ5_9FIRM</name>